<feature type="signal peptide" evidence="2">
    <location>
        <begin position="1"/>
        <end position="36"/>
    </location>
</feature>
<dbReference type="EMBL" id="OBEL01000001">
    <property type="protein sequence ID" value="SNZ06857.1"/>
    <property type="molecule type" value="Genomic_DNA"/>
</dbReference>
<accession>A0A285ND30</accession>
<organism evidence="4 5">
    <name type="scientific">Cohaesibacter gelatinilyticus</name>
    <dbReference type="NCBI Taxonomy" id="372072"/>
    <lineage>
        <taxon>Bacteria</taxon>
        <taxon>Pseudomonadati</taxon>
        <taxon>Pseudomonadota</taxon>
        <taxon>Alphaproteobacteria</taxon>
        <taxon>Hyphomicrobiales</taxon>
        <taxon>Cohaesibacteraceae</taxon>
    </lineage>
</organism>
<keyword evidence="2" id="KW-0732">Signal</keyword>
<dbReference type="Proteomes" id="UP000219439">
    <property type="component" value="Unassembled WGS sequence"/>
</dbReference>
<dbReference type="RefSeq" id="WP_210200735.1">
    <property type="nucleotide sequence ID" value="NZ_OBEL01000001.1"/>
</dbReference>
<sequence length="369" mass="39784">MKAFRLKYLAARQIIKASGLMVATSLLTLAANSAQAHNNQVTIKDQGNKRCILSNGLPDHSTGSFPNRGNPHTISAQSIRLCVNKNPKKRSRATPIRGSIGVALNGVQIRPGTADYYDPSGRRGFSRNRSSGWNLEGMGARTQLGMDRNNAHVDQRGLYHYHGPSRALSKSGKGTLIGYAADGFEIHYVGKRKTSSYKLKGGKRSSGPGGRHDGTYVQDWQYVAGSGNLDQCNGGTLNGKFVYFATDTYPFFPRCLWGSASSDFKVGRGRGNQRGQRPQFGQGGQRPNNGFLGRSNQANNQSFGGQRPQGRGMGQGRFGPPQEALQACTSKNTGQRCGFNAPGGRQISGTCGVTPDRQLACMPRGGRRP</sequence>
<feature type="domain" description="YHYH" evidence="3">
    <location>
        <begin position="83"/>
        <end position="258"/>
    </location>
</feature>
<gene>
    <name evidence="4" type="ORF">SAMN06265368_0561</name>
</gene>
<protein>
    <submittedName>
        <fullName evidence="4">YHYH protein</fullName>
    </submittedName>
</protein>
<evidence type="ECO:0000313" key="5">
    <source>
        <dbReference type="Proteomes" id="UP000219439"/>
    </source>
</evidence>
<reference evidence="4 5" key="1">
    <citation type="submission" date="2017-09" db="EMBL/GenBank/DDBJ databases">
        <authorList>
            <person name="Ehlers B."/>
            <person name="Leendertz F.H."/>
        </authorList>
    </citation>
    <scope>NUCLEOTIDE SEQUENCE [LARGE SCALE GENOMIC DNA]</scope>
    <source>
        <strain evidence="4 5">DSM 18289</strain>
    </source>
</reference>
<name>A0A285ND30_9HYPH</name>
<evidence type="ECO:0000256" key="2">
    <source>
        <dbReference type="SAM" id="SignalP"/>
    </source>
</evidence>
<dbReference type="AlphaFoldDB" id="A0A285ND30"/>
<evidence type="ECO:0000256" key="1">
    <source>
        <dbReference type="SAM" id="MobiDB-lite"/>
    </source>
</evidence>
<dbReference type="Pfam" id="PF14240">
    <property type="entry name" value="YHYH"/>
    <property type="match status" value="1"/>
</dbReference>
<feature type="compositionally biased region" description="Low complexity" evidence="1">
    <location>
        <begin position="273"/>
        <end position="291"/>
    </location>
</feature>
<proteinExistence type="predicted"/>
<feature type="chain" id="PRO_5012899594" evidence="2">
    <location>
        <begin position="37"/>
        <end position="369"/>
    </location>
</feature>
<keyword evidence="5" id="KW-1185">Reference proteome</keyword>
<dbReference type="InterPro" id="IPR025924">
    <property type="entry name" value="YHYH_dom"/>
</dbReference>
<evidence type="ECO:0000259" key="3">
    <source>
        <dbReference type="Pfam" id="PF14240"/>
    </source>
</evidence>
<evidence type="ECO:0000313" key="4">
    <source>
        <dbReference type="EMBL" id="SNZ06857.1"/>
    </source>
</evidence>
<feature type="region of interest" description="Disordered" evidence="1">
    <location>
        <begin position="267"/>
        <end position="323"/>
    </location>
</feature>